<protein>
    <submittedName>
        <fullName evidence="2">Uncharacterized protein</fullName>
    </submittedName>
</protein>
<comment type="caution">
    <text evidence="2">The sequence shown here is derived from an EMBL/GenBank/DDBJ whole genome shotgun (WGS) entry which is preliminary data.</text>
</comment>
<dbReference type="AlphaFoldDB" id="A0A7C3UIQ0"/>
<accession>A0A7C3UIQ0</accession>
<evidence type="ECO:0000313" key="2">
    <source>
        <dbReference type="EMBL" id="HGE66487.1"/>
    </source>
</evidence>
<organism evidence="2">
    <name type="scientific">Geoglobus ahangari</name>
    <dbReference type="NCBI Taxonomy" id="113653"/>
    <lineage>
        <taxon>Archaea</taxon>
        <taxon>Methanobacteriati</taxon>
        <taxon>Methanobacteriota</taxon>
        <taxon>Archaeoglobi</taxon>
        <taxon>Archaeoglobales</taxon>
        <taxon>Archaeoglobaceae</taxon>
        <taxon>Geoglobus</taxon>
    </lineage>
</organism>
<name>A0A7C3UIQ0_9EURY</name>
<feature type="transmembrane region" description="Helical" evidence="1">
    <location>
        <begin position="47"/>
        <end position="68"/>
    </location>
</feature>
<sequence>MIYSELRLQLHSWSLPYLWWWNRIAINHAVWFAGVLFTAFTLQLGHLTLSAGLGLLVLVCFGLSVANYTGKDAWIFLAMAYANATGTIVLPFITRRSMKGCYLIHE</sequence>
<proteinExistence type="predicted"/>
<keyword evidence="1" id="KW-0812">Transmembrane</keyword>
<feature type="transmembrane region" description="Helical" evidence="1">
    <location>
        <begin position="74"/>
        <end position="93"/>
    </location>
</feature>
<keyword evidence="1" id="KW-0472">Membrane</keyword>
<feature type="transmembrane region" description="Helical" evidence="1">
    <location>
        <begin position="20"/>
        <end position="40"/>
    </location>
</feature>
<dbReference type="EMBL" id="DTPI01000030">
    <property type="protein sequence ID" value="HGE66487.1"/>
    <property type="molecule type" value="Genomic_DNA"/>
</dbReference>
<keyword evidence="1" id="KW-1133">Transmembrane helix</keyword>
<evidence type="ECO:0000256" key="1">
    <source>
        <dbReference type="SAM" id="Phobius"/>
    </source>
</evidence>
<reference evidence="2" key="1">
    <citation type="journal article" date="2020" name="mSystems">
        <title>Genome- and Community-Level Interaction Insights into Carbon Utilization and Element Cycling Functions of Hydrothermarchaeota in Hydrothermal Sediment.</title>
        <authorList>
            <person name="Zhou Z."/>
            <person name="Liu Y."/>
            <person name="Xu W."/>
            <person name="Pan J."/>
            <person name="Luo Z.H."/>
            <person name="Li M."/>
        </authorList>
    </citation>
    <scope>NUCLEOTIDE SEQUENCE [LARGE SCALE GENOMIC DNA]</scope>
    <source>
        <strain evidence="2">SpSt-97</strain>
    </source>
</reference>
<gene>
    <name evidence="2" type="ORF">ENX77_05135</name>
</gene>